<dbReference type="InterPro" id="IPR000847">
    <property type="entry name" value="LysR_HTH_N"/>
</dbReference>
<dbReference type="Gene3D" id="1.10.10.10">
    <property type="entry name" value="Winged helix-like DNA-binding domain superfamily/Winged helix DNA-binding domain"/>
    <property type="match status" value="1"/>
</dbReference>
<dbReference type="Proteomes" id="UP001197247">
    <property type="component" value="Unassembled WGS sequence"/>
</dbReference>
<evidence type="ECO:0000259" key="5">
    <source>
        <dbReference type="PROSITE" id="PS50931"/>
    </source>
</evidence>
<dbReference type="InterPro" id="IPR036388">
    <property type="entry name" value="WH-like_DNA-bd_sf"/>
</dbReference>
<dbReference type="Gene3D" id="3.40.190.10">
    <property type="entry name" value="Periplasmic binding protein-like II"/>
    <property type="match status" value="2"/>
</dbReference>
<dbReference type="PROSITE" id="PS50931">
    <property type="entry name" value="HTH_LYSR"/>
    <property type="match status" value="1"/>
</dbReference>
<dbReference type="SUPFAM" id="SSF53850">
    <property type="entry name" value="Periplasmic binding protein-like II"/>
    <property type="match status" value="1"/>
</dbReference>
<reference evidence="6 7" key="1">
    <citation type="submission" date="2021-05" db="EMBL/GenBank/DDBJ databases">
        <title>Kineosporia and Streptomyces sp. nov. two new marine actinobacteria isolated from Coral.</title>
        <authorList>
            <person name="Buangrab K."/>
            <person name="Sutthacheep M."/>
            <person name="Yeemin T."/>
            <person name="Harunari E."/>
            <person name="Igarashi Y."/>
            <person name="Kanchanasin P."/>
            <person name="Tanasupawat S."/>
            <person name="Phongsopitanun W."/>
        </authorList>
    </citation>
    <scope>NUCLEOTIDE SEQUENCE [LARGE SCALE GENOMIC DNA]</scope>
    <source>
        <strain evidence="6 7">J2-2</strain>
    </source>
</reference>
<dbReference type="Pfam" id="PF03466">
    <property type="entry name" value="LysR_substrate"/>
    <property type="match status" value="1"/>
</dbReference>
<sequence length="302" mass="33049">MDLNLLTALEALLTEGSVTGAAQRLHVSVPGMSRTLARLRRTTGDELLVRAGREMVLTPRALELRPQVTELLRQTRAALSPEPGLDPARLRRTFTLRWHDAGITAHAAGLTARMRRQAPGVRLRFLGEQATDSGDDLRRGDVDLYLAGAVPAQGGLESELLAHDELVAVMRRGHPLARKRLTVERFTAAEHATASRRGRLRDPVDDALEAAGAARTVVVAGPAGTAVLHLVAGSDLLTVVPRQITRTVVAQLGLVVKPLPLPMPPVPLHQFWHRRHDQDPAHRWLRSQVRSQVREPLRDSGS</sequence>
<evidence type="ECO:0000256" key="1">
    <source>
        <dbReference type="ARBA" id="ARBA00009437"/>
    </source>
</evidence>
<keyword evidence="7" id="KW-1185">Reference proteome</keyword>
<organism evidence="6 7">
    <name type="scientific">Kineosporia corallincola</name>
    <dbReference type="NCBI Taxonomy" id="2835133"/>
    <lineage>
        <taxon>Bacteria</taxon>
        <taxon>Bacillati</taxon>
        <taxon>Actinomycetota</taxon>
        <taxon>Actinomycetes</taxon>
        <taxon>Kineosporiales</taxon>
        <taxon>Kineosporiaceae</taxon>
        <taxon>Kineosporia</taxon>
    </lineage>
</organism>
<dbReference type="InterPro" id="IPR050389">
    <property type="entry name" value="LysR-type_TF"/>
</dbReference>
<dbReference type="InterPro" id="IPR036390">
    <property type="entry name" value="WH_DNA-bd_sf"/>
</dbReference>
<evidence type="ECO:0000256" key="3">
    <source>
        <dbReference type="ARBA" id="ARBA00023125"/>
    </source>
</evidence>
<keyword evidence="4" id="KW-0804">Transcription</keyword>
<evidence type="ECO:0000313" key="7">
    <source>
        <dbReference type="Proteomes" id="UP001197247"/>
    </source>
</evidence>
<dbReference type="SUPFAM" id="SSF46785">
    <property type="entry name" value="Winged helix' DNA-binding domain"/>
    <property type="match status" value="1"/>
</dbReference>
<protein>
    <submittedName>
        <fullName evidence="6">LysR family transcriptional regulator</fullName>
    </submittedName>
</protein>
<evidence type="ECO:0000313" key="6">
    <source>
        <dbReference type="EMBL" id="MBT0773376.1"/>
    </source>
</evidence>
<dbReference type="PANTHER" id="PTHR30118:SF15">
    <property type="entry name" value="TRANSCRIPTIONAL REGULATORY PROTEIN"/>
    <property type="match status" value="1"/>
</dbReference>
<accession>A0ABS5TRF3</accession>
<proteinExistence type="inferred from homology"/>
<keyword evidence="3" id="KW-0238">DNA-binding</keyword>
<evidence type="ECO:0000256" key="4">
    <source>
        <dbReference type="ARBA" id="ARBA00023163"/>
    </source>
</evidence>
<name>A0ABS5TRF3_9ACTN</name>
<comment type="caution">
    <text evidence="6">The sequence shown here is derived from an EMBL/GenBank/DDBJ whole genome shotgun (WGS) entry which is preliminary data.</text>
</comment>
<keyword evidence="2" id="KW-0805">Transcription regulation</keyword>
<dbReference type="RefSeq" id="WP_214159918.1">
    <property type="nucleotide sequence ID" value="NZ_JAHBAY010000017.1"/>
</dbReference>
<feature type="domain" description="HTH lysR-type" evidence="5">
    <location>
        <begin position="1"/>
        <end position="58"/>
    </location>
</feature>
<dbReference type="InterPro" id="IPR005119">
    <property type="entry name" value="LysR_subst-bd"/>
</dbReference>
<dbReference type="EMBL" id="JAHBAY010000017">
    <property type="protein sequence ID" value="MBT0773376.1"/>
    <property type="molecule type" value="Genomic_DNA"/>
</dbReference>
<dbReference type="Pfam" id="PF00126">
    <property type="entry name" value="HTH_1"/>
    <property type="match status" value="1"/>
</dbReference>
<gene>
    <name evidence="6" type="ORF">KIH74_30805</name>
</gene>
<comment type="similarity">
    <text evidence="1">Belongs to the LysR transcriptional regulatory family.</text>
</comment>
<evidence type="ECO:0000256" key="2">
    <source>
        <dbReference type="ARBA" id="ARBA00023015"/>
    </source>
</evidence>
<dbReference type="PANTHER" id="PTHR30118">
    <property type="entry name" value="HTH-TYPE TRANSCRIPTIONAL REGULATOR LEUO-RELATED"/>
    <property type="match status" value="1"/>
</dbReference>